<evidence type="ECO:0000256" key="4">
    <source>
        <dbReference type="SAM" id="SignalP"/>
    </source>
</evidence>
<gene>
    <name evidence="6" type="ORF">BCR36DRAFT_367295</name>
</gene>
<keyword evidence="4" id="KW-0732">Signal</keyword>
<keyword evidence="3" id="KW-0812">Transmembrane</keyword>
<evidence type="ECO:0000259" key="5">
    <source>
        <dbReference type="PROSITE" id="PS50002"/>
    </source>
</evidence>
<dbReference type="PROSITE" id="PS50002">
    <property type="entry name" value="SH3"/>
    <property type="match status" value="1"/>
</dbReference>
<evidence type="ECO:0000256" key="3">
    <source>
        <dbReference type="SAM" id="Phobius"/>
    </source>
</evidence>
<dbReference type="InterPro" id="IPR001452">
    <property type="entry name" value="SH3_domain"/>
</dbReference>
<feature type="transmembrane region" description="Helical" evidence="3">
    <location>
        <begin position="195"/>
        <end position="214"/>
    </location>
</feature>
<dbReference type="Proteomes" id="UP000193719">
    <property type="component" value="Unassembled WGS sequence"/>
</dbReference>
<feature type="signal peptide" evidence="4">
    <location>
        <begin position="1"/>
        <end position="22"/>
    </location>
</feature>
<feature type="chain" id="PRO_5013005475" description="SH3 domain-containing protein" evidence="4">
    <location>
        <begin position="23"/>
        <end position="404"/>
    </location>
</feature>
<keyword evidence="1 2" id="KW-0728">SH3 domain</keyword>
<keyword evidence="3" id="KW-1133">Transmembrane helix</keyword>
<evidence type="ECO:0000313" key="6">
    <source>
        <dbReference type="EMBL" id="ORX57229.1"/>
    </source>
</evidence>
<accession>A0A1Y1VJ77</accession>
<organism evidence="6 7">
    <name type="scientific">Piromyces finnis</name>
    <dbReference type="NCBI Taxonomy" id="1754191"/>
    <lineage>
        <taxon>Eukaryota</taxon>
        <taxon>Fungi</taxon>
        <taxon>Fungi incertae sedis</taxon>
        <taxon>Chytridiomycota</taxon>
        <taxon>Chytridiomycota incertae sedis</taxon>
        <taxon>Neocallimastigomycetes</taxon>
        <taxon>Neocallimastigales</taxon>
        <taxon>Neocallimastigaceae</taxon>
        <taxon>Piromyces</taxon>
    </lineage>
</organism>
<reference evidence="6 7" key="2">
    <citation type="submission" date="2016-08" db="EMBL/GenBank/DDBJ databases">
        <title>Pervasive Adenine N6-methylation of Active Genes in Fungi.</title>
        <authorList>
            <consortium name="DOE Joint Genome Institute"/>
            <person name="Mondo S.J."/>
            <person name="Dannebaum R.O."/>
            <person name="Kuo R.C."/>
            <person name="Labutti K."/>
            <person name="Haridas S."/>
            <person name="Kuo A."/>
            <person name="Salamov A."/>
            <person name="Ahrendt S.R."/>
            <person name="Lipzen A."/>
            <person name="Sullivan W."/>
            <person name="Andreopoulos W.B."/>
            <person name="Clum A."/>
            <person name="Lindquist E."/>
            <person name="Daum C."/>
            <person name="Ramamoorthy G.K."/>
            <person name="Gryganskyi A."/>
            <person name="Culley D."/>
            <person name="Magnuson J.K."/>
            <person name="James T.Y."/>
            <person name="O'Malley M.A."/>
            <person name="Stajich J.E."/>
            <person name="Spatafora J.W."/>
            <person name="Visel A."/>
            <person name="Grigoriev I.V."/>
        </authorList>
    </citation>
    <scope>NUCLEOTIDE SEQUENCE [LARGE SCALE GENOMIC DNA]</scope>
    <source>
        <strain evidence="7">finn</strain>
    </source>
</reference>
<evidence type="ECO:0000256" key="2">
    <source>
        <dbReference type="PROSITE-ProRule" id="PRU00192"/>
    </source>
</evidence>
<comment type="caution">
    <text evidence="6">The sequence shown here is derived from an EMBL/GenBank/DDBJ whole genome shotgun (WGS) entry which is preliminary data.</text>
</comment>
<reference evidence="6 7" key="1">
    <citation type="submission" date="2016-08" db="EMBL/GenBank/DDBJ databases">
        <title>Genomes of anaerobic fungi encode conserved fungal cellulosomes for biomass hydrolysis.</title>
        <authorList>
            <consortium name="DOE Joint Genome Institute"/>
            <person name="Haitjema C.H."/>
            <person name="Gilmore S.P."/>
            <person name="Henske J.K."/>
            <person name="Solomon K.V."/>
            <person name="De Groot R."/>
            <person name="Kuo A."/>
            <person name="Mondo S.J."/>
            <person name="Salamov A.A."/>
            <person name="Labutti K."/>
            <person name="Zhao Z."/>
            <person name="Chiniquy J."/>
            <person name="Barry K."/>
            <person name="Brewer H.M."/>
            <person name="Purvine S.O."/>
            <person name="Wright A.T."/>
            <person name="Boxma B."/>
            <person name="Van Alen T."/>
            <person name="Hackstein J.H."/>
            <person name="Baker S.E."/>
            <person name="Grigoriev I.V."/>
            <person name="O'Malley M.A."/>
        </authorList>
    </citation>
    <scope>NUCLEOTIDE SEQUENCE [LARGE SCALE GENOMIC DNA]</scope>
    <source>
        <strain evidence="7">finn</strain>
    </source>
</reference>
<feature type="domain" description="SH3" evidence="5">
    <location>
        <begin position="297"/>
        <end position="358"/>
    </location>
</feature>
<proteinExistence type="predicted"/>
<keyword evidence="3" id="KW-0472">Membrane</keyword>
<protein>
    <recommendedName>
        <fullName evidence="5">SH3 domain-containing protein</fullName>
    </recommendedName>
</protein>
<dbReference type="Pfam" id="PF00018">
    <property type="entry name" value="SH3_1"/>
    <property type="match status" value="1"/>
</dbReference>
<dbReference type="OrthoDB" id="5595608at2759"/>
<keyword evidence="7" id="KW-1185">Reference proteome</keyword>
<dbReference type="SMART" id="SM00326">
    <property type="entry name" value="SH3"/>
    <property type="match status" value="1"/>
</dbReference>
<name>A0A1Y1VJ77_9FUNG</name>
<dbReference type="InterPro" id="IPR036028">
    <property type="entry name" value="SH3-like_dom_sf"/>
</dbReference>
<dbReference type="AlphaFoldDB" id="A0A1Y1VJ77"/>
<dbReference type="SUPFAM" id="SSF50044">
    <property type="entry name" value="SH3-domain"/>
    <property type="match status" value="1"/>
</dbReference>
<dbReference type="EMBL" id="MCFH01000006">
    <property type="protein sequence ID" value="ORX57229.1"/>
    <property type="molecule type" value="Genomic_DNA"/>
</dbReference>
<evidence type="ECO:0000256" key="1">
    <source>
        <dbReference type="ARBA" id="ARBA00022443"/>
    </source>
</evidence>
<evidence type="ECO:0000313" key="7">
    <source>
        <dbReference type="Proteomes" id="UP000193719"/>
    </source>
</evidence>
<sequence>MLKITLSSAIVLLLLLIEVALSQGLQGFPRNAQDVKFYDMEKIGNSPKDVNFRFGPADVPSITVDIVKIKDQESSNAYITNKSKINIKWNDPNSNINNTYTLKLLYNVTQDYTTTYFYSYKDIIIQENVLANEFEYRIPKLEENFVYNIAVISDSVDNLQKKHIGISKTYMYKHIEKDNSNQTIEENPKSGISPIVYVIIGIVGLVIIGLAFLLSKSFGNKDRSEEEEDIYNFSYRRDSDHVSVVTDDTGEVSWSNLEIAQTSQQTKNEANDKVIRTLERGFKRDDKDRSKNVYLSNENQIYKVVRMFTPSEEDEIKLNIGDEVEITVIFEDGWCEGVNKSTNEGGVFPRTCLVEFEQYASMIEKSKNSLLPSRRRSKRNSYTNSSCQFIKSSDILNIPNDIQE</sequence>
<dbReference type="Gene3D" id="2.30.30.40">
    <property type="entry name" value="SH3 Domains"/>
    <property type="match status" value="1"/>
</dbReference>